<organism evidence="2 3">
    <name type="scientific">Bacillus wiedmannii</name>
    <dbReference type="NCBI Taxonomy" id="1890302"/>
    <lineage>
        <taxon>Bacteria</taxon>
        <taxon>Bacillati</taxon>
        <taxon>Bacillota</taxon>
        <taxon>Bacilli</taxon>
        <taxon>Bacillales</taxon>
        <taxon>Bacillaceae</taxon>
        <taxon>Bacillus</taxon>
        <taxon>Bacillus cereus group</taxon>
    </lineage>
</organism>
<evidence type="ECO:0008006" key="4">
    <source>
        <dbReference type="Google" id="ProtNLM"/>
    </source>
</evidence>
<dbReference type="Proteomes" id="UP000196052">
    <property type="component" value="Unassembled WGS sequence"/>
</dbReference>
<keyword evidence="1" id="KW-0472">Membrane</keyword>
<feature type="transmembrane region" description="Helical" evidence="1">
    <location>
        <begin position="7"/>
        <end position="23"/>
    </location>
</feature>
<protein>
    <recommendedName>
        <fullName evidence="4">DUF3953 domain-containing protein</fullName>
    </recommendedName>
</protein>
<proteinExistence type="predicted"/>
<gene>
    <name evidence="2" type="ORF">BC05F1_04177</name>
</gene>
<accession>A0A1C4FA55</accession>
<evidence type="ECO:0000256" key="1">
    <source>
        <dbReference type="SAM" id="Phobius"/>
    </source>
</evidence>
<sequence length="86" mass="10045">MRVVHSLLAILAVIFLICGVIIHEYVLVFLVGICCMVIVSFIISSIRNWKENRKHISIVYFTCVLILLLLTIYLLFVTFYTRSFEF</sequence>
<evidence type="ECO:0000313" key="2">
    <source>
        <dbReference type="EMBL" id="SCC52744.1"/>
    </source>
</evidence>
<name>A0A1C4FA55_9BACI</name>
<dbReference type="AlphaFoldDB" id="A0A1C4FA55"/>
<keyword evidence="1" id="KW-1133">Transmembrane helix</keyword>
<feature type="transmembrane region" description="Helical" evidence="1">
    <location>
        <begin position="29"/>
        <end position="46"/>
    </location>
</feature>
<reference evidence="3" key="1">
    <citation type="submission" date="2016-08" db="EMBL/GenBank/DDBJ databases">
        <authorList>
            <person name="Loux V."/>
            <person name="Rue O."/>
        </authorList>
    </citation>
    <scope>NUCLEOTIDE SEQUENCE [LARGE SCALE GENOMIC DNA]</scope>
    <source>
        <strain evidence="3">INRA Bc05-F1</strain>
    </source>
</reference>
<feature type="transmembrane region" description="Helical" evidence="1">
    <location>
        <begin position="58"/>
        <end position="80"/>
    </location>
</feature>
<keyword evidence="1" id="KW-0812">Transmembrane</keyword>
<evidence type="ECO:0000313" key="3">
    <source>
        <dbReference type="Proteomes" id="UP000196052"/>
    </source>
</evidence>
<dbReference type="EMBL" id="FMBE01000014">
    <property type="protein sequence ID" value="SCC52744.1"/>
    <property type="molecule type" value="Genomic_DNA"/>
</dbReference>